<feature type="compositionally biased region" description="Acidic residues" evidence="1">
    <location>
        <begin position="69"/>
        <end position="79"/>
    </location>
</feature>
<feature type="compositionally biased region" description="Basic and acidic residues" evidence="1">
    <location>
        <begin position="80"/>
        <end position="95"/>
    </location>
</feature>
<protein>
    <submittedName>
        <fullName evidence="2">Uncharacterized protein</fullName>
    </submittedName>
</protein>
<gene>
    <name evidence="2" type="ORF">Pmani_018776</name>
</gene>
<dbReference type="Proteomes" id="UP001292094">
    <property type="component" value="Unassembled WGS sequence"/>
</dbReference>
<evidence type="ECO:0000256" key="1">
    <source>
        <dbReference type="SAM" id="MobiDB-lite"/>
    </source>
</evidence>
<comment type="caution">
    <text evidence="2">The sequence shown here is derived from an EMBL/GenBank/DDBJ whole genome shotgun (WGS) entry which is preliminary data.</text>
</comment>
<feature type="compositionally biased region" description="Basic and acidic residues" evidence="1">
    <location>
        <begin position="117"/>
        <end position="129"/>
    </location>
</feature>
<organism evidence="2 3">
    <name type="scientific">Petrolisthes manimaculis</name>
    <dbReference type="NCBI Taxonomy" id="1843537"/>
    <lineage>
        <taxon>Eukaryota</taxon>
        <taxon>Metazoa</taxon>
        <taxon>Ecdysozoa</taxon>
        <taxon>Arthropoda</taxon>
        <taxon>Crustacea</taxon>
        <taxon>Multicrustacea</taxon>
        <taxon>Malacostraca</taxon>
        <taxon>Eumalacostraca</taxon>
        <taxon>Eucarida</taxon>
        <taxon>Decapoda</taxon>
        <taxon>Pleocyemata</taxon>
        <taxon>Anomura</taxon>
        <taxon>Galatheoidea</taxon>
        <taxon>Porcellanidae</taxon>
        <taxon>Petrolisthes</taxon>
    </lineage>
</organism>
<feature type="compositionally biased region" description="Acidic residues" evidence="1">
    <location>
        <begin position="96"/>
        <end position="116"/>
    </location>
</feature>
<feature type="region of interest" description="Disordered" evidence="1">
    <location>
        <begin position="69"/>
        <end position="132"/>
    </location>
</feature>
<proteinExistence type="predicted"/>
<name>A0AAE1PM19_9EUCA</name>
<dbReference type="EMBL" id="JAWZYT010001731">
    <property type="protein sequence ID" value="KAK4309597.1"/>
    <property type="molecule type" value="Genomic_DNA"/>
</dbReference>
<sequence>MSLSRRGHYNFRGVLETQPEEATEKKIRLSGWLCSSIFRAGMEPVGGEQSRSSPLHNLWLAFDWEEEEEWEEEEWEEEEWEKKEWEEEEWEKKEWEEEEEREEDGEGEDGEGEEEGEWKWEEGKEEGEGKGNFSRAINHLASHDNCLRSTNQRKIEQQRDNTDHCDSSFTIFLTVSRSKEHKYYCCAWCFKTQGFEQP</sequence>
<reference evidence="2" key="1">
    <citation type="submission" date="2023-11" db="EMBL/GenBank/DDBJ databases">
        <title>Genome assemblies of two species of porcelain crab, Petrolisthes cinctipes and Petrolisthes manimaculis (Anomura: Porcellanidae).</title>
        <authorList>
            <person name="Angst P."/>
        </authorList>
    </citation>
    <scope>NUCLEOTIDE SEQUENCE</scope>
    <source>
        <strain evidence="2">PB745_02</strain>
        <tissue evidence="2">Gill</tissue>
    </source>
</reference>
<dbReference type="AlphaFoldDB" id="A0AAE1PM19"/>
<evidence type="ECO:0000313" key="2">
    <source>
        <dbReference type="EMBL" id="KAK4309597.1"/>
    </source>
</evidence>
<keyword evidence="3" id="KW-1185">Reference proteome</keyword>
<accession>A0AAE1PM19</accession>
<evidence type="ECO:0000313" key="3">
    <source>
        <dbReference type="Proteomes" id="UP001292094"/>
    </source>
</evidence>